<dbReference type="Pfam" id="PF12770">
    <property type="entry name" value="CHAT"/>
    <property type="match status" value="1"/>
</dbReference>
<dbReference type="InterPro" id="IPR019734">
    <property type="entry name" value="TPR_rpt"/>
</dbReference>
<protein>
    <submittedName>
        <fullName evidence="3">CHAT domain-containing protein</fullName>
    </submittedName>
</protein>
<dbReference type="SUPFAM" id="SSF48452">
    <property type="entry name" value="TPR-like"/>
    <property type="match status" value="3"/>
</dbReference>
<dbReference type="InterPro" id="IPR011990">
    <property type="entry name" value="TPR-like_helical_dom_sf"/>
</dbReference>
<dbReference type="Gene3D" id="1.25.40.10">
    <property type="entry name" value="Tetratricopeptide repeat domain"/>
    <property type="match status" value="2"/>
</dbReference>
<dbReference type="EMBL" id="DSMG01000199">
    <property type="protein sequence ID" value="HDX33767.1"/>
    <property type="molecule type" value="Genomic_DNA"/>
</dbReference>
<sequence length="975" mass="108084">MALSLVEALTLAGLPVAEALAQLQDAGRLLPETAGQLARFTLEVAAENPAGASHLLELAQAVHQETGADEAVTPWLHYAQARCNVLAGDLNAAEENLLAARRAWETQGESLLQARSSLGLTQVLSMQGRFAEAETVILAAIATLTALPADDPEGRLIRFAARQNLATLLSYQERHREALEVLNNVRAEVESMLATSIDDDLRLQLTALLGETGIDLSICYSYLDRPEESIAVLQSAIAQLTEAAAHIDRGRAYTNLGHLYTRTGQWANALAAFEAAMNDLIGDAELDQRSERWQLADVLLLEQGLAHLSLNLLPEAAADLTRAATLLEQNGKQYELAQAQYYRGLLALREEEIGAARKALSNAAEIFARLANRYWLNRVRIAQAQAALLEGAEEEAAILLDALMREASLPTSEPALHWDLLARCEVALLSCRLALRRGNLAAADEQLRRAEQWLADAAAPAEPALLYPHLALQVLHTRGLLAREGGDLVNARRFFQQAVETVERQRTLFPLEEFRTAFLDDKATLYADWMLALVDDPTTTEQTLSDAFAIIERARARVLLERLLSAVEEHVAGQQEETAAERSTVIRQQLTWLYDQLLNDNPDSRGVGQRLSEMIRLHEAALERIERRLTSGLIEVEPEPLTSLQAALGPHEQALIYYRANDEWMAFVVNRQTAQLVRHLCTHASLEAALADLRFQLGRVEVGADYLARHSERLLRGAQRALQRVYELLIAPLGHLLEAERLLLIPYGDLHLTPFHALWDGERYLLERFEVCYAPSASIEVQRRRHSRSHPLRSLAGFALREPSIPQAGSEVQTVARFFENAQVFIDAEATLERLHETAACDVLHFATHGLFRLDNPFFSALKLADGWLDVRTIYRLPLRTKLVVLSACQSGAVRVQGADEAIGLARGFLGAGVPNLIVSLWNVHDASAMELMADFYRSLTAQRLMPSAALRTAQQIAIEARRHPYYWAPYVAIG</sequence>
<dbReference type="Pfam" id="PF13424">
    <property type="entry name" value="TPR_12"/>
    <property type="match status" value="1"/>
</dbReference>
<name>A0A7C1JVK5_9CHLR</name>
<dbReference type="SMART" id="SM00028">
    <property type="entry name" value="TPR"/>
    <property type="match status" value="6"/>
</dbReference>
<dbReference type="PROSITE" id="PS50005">
    <property type="entry name" value="TPR"/>
    <property type="match status" value="1"/>
</dbReference>
<dbReference type="AlphaFoldDB" id="A0A7C1JVK5"/>
<dbReference type="InterPro" id="IPR024983">
    <property type="entry name" value="CHAT_dom"/>
</dbReference>
<dbReference type="PANTHER" id="PTHR10098">
    <property type="entry name" value="RAPSYN-RELATED"/>
    <property type="match status" value="1"/>
</dbReference>
<keyword evidence="1" id="KW-0802">TPR repeat</keyword>
<feature type="repeat" description="TPR" evidence="1">
    <location>
        <begin position="250"/>
        <end position="283"/>
    </location>
</feature>
<evidence type="ECO:0000313" key="3">
    <source>
        <dbReference type="EMBL" id="HDX33767.1"/>
    </source>
</evidence>
<comment type="caution">
    <text evidence="3">The sequence shown here is derived from an EMBL/GenBank/DDBJ whole genome shotgun (WGS) entry which is preliminary data.</text>
</comment>
<dbReference type="PANTHER" id="PTHR10098:SF112">
    <property type="entry name" value="SLR0380 PROTEIN"/>
    <property type="match status" value="1"/>
</dbReference>
<reference evidence="3" key="1">
    <citation type="journal article" date="2020" name="mSystems">
        <title>Genome- and Community-Level Interaction Insights into Carbon Utilization and Element Cycling Functions of Hydrothermarchaeota in Hydrothermal Sediment.</title>
        <authorList>
            <person name="Zhou Z."/>
            <person name="Liu Y."/>
            <person name="Xu W."/>
            <person name="Pan J."/>
            <person name="Luo Z.H."/>
            <person name="Li M."/>
        </authorList>
    </citation>
    <scope>NUCLEOTIDE SEQUENCE [LARGE SCALE GENOMIC DNA]</scope>
    <source>
        <strain evidence="3">SpSt-289</strain>
    </source>
</reference>
<gene>
    <name evidence="3" type="ORF">ENQ20_20140</name>
</gene>
<organism evidence="3">
    <name type="scientific">Caldilinea aerophila</name>
    <dbReference type="NCBI Taxonomy" id="133453"/>
    <lineage>
        <taxon>Bacteria</taxon>
        <taxon>Bacillati</taxon>
        <taxon>Chloroflexota</taxon>
        <taxon>Caldilineae</taxon>
        <taxon>Caldilineales</taxon>
        <taxon>Caldilineaceae</taxon>
        <taxon>Caldilinea</taxon>
    </lineage>
</organism>
<evidence type="ECO:0000256" key="1">
    <source>
        <dbReference type="PROSITE-ProRule" id="PRU00339"/>
    </source>
</evidence>
<evidence type="ECO:0000259" key="2">
    <source>
        <dbReference type="Pfam" id="PF12770"/>
    </source>
</evidence>
<feature type="domain" description="CHAT" evidence="2">
    <location>
        <begin position="719"/>
        <end position="975"/>
    </location>
</feature>
<accession>A0A7C1JVK5</accession>
<proteinExistence type="predicted"/>